<dbReference type="eggNOG" id="ENOG5033GAB">
    <property type="taxonomic scope" value="Bacteria"/>
</dbReference>
<proteinExistence type="predicted"/>
<evidence type="ECO:0000256" key="1">
    <source>
        <dbReference type="SAM" id="Phobius"/>
    </source>
</evidence>
<keyword evidence="1" id="KW-1133">Transmembrane helix</keyword>
<accession>U7V4M8</accession>
<protein>
    <recommendedName>
        <fullName evidence="4">DltD protein</fullName>
    </recommendedName>
</protein>
<organism evidence="2 3">
    <name type="scientific">Cetobacterium somerae ATCC BAA-474</name>
    <dbReference type="NCBI Taxonomy" id="1319815"/>
    <lineage>
        <taxon>Bacteria</taxon>
        <taxon>Fusobacteriati</taxon>
        <taxon>Fusobacteriota</taxon>
        <taxon>Fusobacteriia</taxon>
        <taxon>Fusobacteriales</taxon>
        <taxon>Fusobacteriaceae</taxon>
        <taxon>Cetobacterium</taxon>
    </lineage>
</organism>
<dbReference type="STRING" id="1319815.HMPREF0202_02618"/>
<feature type="transmembrane region" description="Helical" evidence="1">
    <location>
        <begin position="6"/>
        <end position="27"/>
    </location>
</feature>
<sequence>MEKRYFINSILAFLLGLGVWMVMVVYFDPAQQFRITEFPFGDNRIINTGLAKNGNYNTLIFGSSTSQNILKKDVDNMLKVNSINLSIPGTTNYEQRKLLNVALTKVNLQKVIYGLDPFVFNRGYEVSRVPLEKFAYENSKLELYKYFYNFTTFKGIIKGLLGKRNKNWIENHGYWGNNFKYSKENTLSFDESTQWGAQNMGAVQIFKDGYSLELMKKNFDATYEIFKNNTEIEFLIYYPPYANIWWDYAERYNAKDTIVEFKEYANEKLKSLKNVKVYDFQNRSDIVNNLDNYKDMVHYSPEINKKIIKDIKMDKNRVSSYNR</sequence>
<name>U7V4M8_9FUSO</name>
<dbReference type="AlphaFoldDB" id="U7V4M8"/>
<dbReference type="RefSeq" id="WP_023052146.1">
    <property type="nucleotide sequence ID" value="NZ_CP173062.2"/>
</dbReference>
<evidence type="ECO:0000313" key="2">
    <source>
        <dbReference type="EMBL" id="ERT66520.1"/>
    </source>
</evidence>
<reference evidence="2 3" key="1">
    <citation type="submission" date="2013-08" db="EMBL/GenBank/DDBJ databases">
        <authorList>
            <person name="Weinstock G."/>
            <person name="Sodergren E."/>
            <person name="Wylie T."/>
            <person name="Fulton L."/>
            <person name="Fulton R."/>
            <person name="Fronick C."/>
            <person name="O'Laughlin M."/>
            <person name="Godfrey J."/>
            <person name="Miner T."/>
            <person name="Herter B."/>
            <person name="Appelbaum E."/>
            <person name="Cordes M."/>
            <person name="Lek S."/>
            <person name="Wollam A."/>
            <person name="Pepin K.H."/>
            <person name="Palsikar V.B."/>
            <person name="Mitreva M."/>
            <person name="Wilson R.K."/>
        </authorList>
    </citation>
    <scope>NUCLEOTIDE SEQUENCE [LARGE SCALE GENOMIC DNA]</scope>
    <source>
        <strain evidence="2 3">ATCC BAA-474</strain>
    </source>
</reference>
<keyword evidence="3" id="KW-1185">Reference proteome</keyword>
<dbReference type="HOGENOM" id="CLU_041673_0_0_0"/>
<keyword evidence="1" id="KW-0472">Membrane</keyword>
<evidence type="ECO:0000313" key="3">
    <source>
        <dbReference type="Proteomes" id="UP000017081"/>
    </source>
</evidence>
<keyword evidence="1" id="KW-0812">Transmembrane</keyword>
<dbReference type="Proteomes" id="UP000017081">
    <property type="component" value="Unassembled WGS sequence"/>
</dbReference>
<gene>
    <name evidence="2" type="ORF">HMPREF0202_02618</name>
</gene>
<evidence type="ECO:0008006" key="4">
    <source>
        <dbReference type="Google" id="ProtNLM"/>
    </source>
</evidence>
<dbReference type="EMBL" id="AXZF01000143">
    <property type="protein sequence ID" value="ERT66520.1"/>
    <property type="molecule type" value="Genomic_DNA"/>
</dbReference>
<comment type="caution">
    <text evidence="2">The sequence shown here is derived from an EMBL/GenBank/DDBJ whole genome shotgun (WGS) entry which is preliminary data.</text>
</comment>